<accession>A0A8A2VG20</accession>
<dbReference type="EMBL" id="CP071462">
    <property type="protein sequence ID" value="QSX01000.1"/>
    <property type="molecule type" value="Genomic_DNA"/>
</dbReference>
<dbReference type="Gene3D" id="3.40.50.300">
    <property type="entry name" value="P-loop containing nucleotide triphosphate hydrolases"/>
    <property type="match status" value="1"/>
</dbReference>
<protein>
    <recommendedName>
        <fullName evidence="1">MalT-like winged helix domain-containing protein</fullName>
    </recommendedName>
</protein>
<dbReference type="AlphaFoldDB" id="A0A8A2VG20"/>
<name>A0A8A2VG20_9EURY</name>
<proteinExistence type="predicted"/>
<dbReference type="InterPro" id="IPR059106">
    <property type="entry name" value="WHD_MalT"/>
</dbReference>
<evidence type="ECO:0000313" key="3">
    <source>
        <dbReference type="Proteomes" id="UP000663203"/>
    </source>
</evidence>
<reference evidence="2 3" key="1">
    <citation type="submission" date="2021-03" db="EMBL/GenBank/DDBJ databases">
        <title>Haloterrigena longa sp. nov. and Haloterrigena limicola sp. nov., extremely halophilic archaea isolated from a salt lake.</title>
        <authorList>
            <person name="Henglin C."/>
        </authorList>
    </citation>
    <scope>NUCLEOTIDE SEQUENCE [LARGE SCALE GENOMIC DNA]</scope>
    <source>
        <strain evidence="2 3">KZCA68</strain>
    </source>
</reference>
<dbReference type="KEGG" id="hakz:J0X25_08610"/>
<dbReference type="RefSeq" id="WP_207290714.1">
    <property type="nucleotide sequence ID" value="NZ_CP071462.1"/>
</dbReference>
<organism evidence="2 3">
    <name type="scientific">Haloterrigena alkaliphila</name>
    <dbReference type="NCBI Taxonomy" id="2816475"/>
    <lineage>
        <taxon>Archaea</taxon>
        <taxon>Methanobacteriati</taxon>
        <taxon>Methanobacteriota</taxon>
        <taxon>Stenosarchaea group</taxon>
        <taxon>Halobacteria</taxon>
        <taxon>Halobacteriales</taxon>
        <taxon>Natrialbaceae</taxon>
        <taxon>Haloterrigena</taxon>
    </lineage>
</organism>
<keyword evidence="3" id="KW-1185">Reference proteome</keyword>
<sequence length="474" mass="53627">MSVADPFVNRTSELNRMRNGLRPESDAQMYTVSGPSGFGKTALLEEFAVKCESEEIPVIWYEIGDPDTVQIFFQRLLETWEEEFPDSVIDRIKEELSPAAVRSIARTTSPIDPSGGIGSTAIGAILAKLFNSSEDITATIDPVSFLLDIIGSESKKHEQIAIIVDQYDVERLGEKRAERFDAIFREIARDLPENVTWYIGSSRHIPNEPENILRVAVGELDDSATERLVHKRGFSPEGDVIGEIYNRTRGHPFVIDKLLKLADNNGLENALNDSPLNEPELIQYLESSLLNQLSVEEEQLLRDSCVLRELRPHLLSEMTDRTSAEVRQLLSNLHQRAIVKRRVTATGETVFRCHDLQRDYIIENESAREKRRGHLKAAQAFLIHAGEFWNDTNKPASSEEKQTLSQYLEYMANFDYQLGQVSNHYGLDHCIEQVLSDIDDLERTLSINAIEEYYSSGLSDENNLDADTVLDAIQ</sequence>
<dbReference type="InterPro" id="IPR027417">
    <property type="entry name" value="P-loop_NTPase"/>
</dbReference>
<dbReference type="SUPFAM" id="SSF52540">
    <property type="entry name" value="P-loop containing nucleoside triphosphate hydrolases"/>
    <property type="match status" value="1"/>
</dbReference>
<feature type="domain" description="MalT-like winged helix" evidence="1">
    <location>
        <begin position="289"/>
        <end position="363"/>
    </location>
</feature>
<evidence type="ECO:0000313" key="2">
    <source>
        <dbReference type="EMBL" id="QSX01000.1"/>
    </source>
</evidence>
<dbReference type="Proteomes" id="UP000663203">
    <property type="component" value="Chromosome"/>
</dbReference>
<dbReference type="Pfam" id="PF25873">
    <property type="entry name" value="WHD_MalT"/>
    <property type="match status" value="1"/>
</dbReference>
<dbReference type="GeneID" id="63187361"/>
<gene>
    <name evidence="2" type="ORF">J0X25_08610</name>
</gene>
<evidence type="ECO:0000259" key="1">
    <source>
        <dbReference type="Pfam" id="PF25873"/>
    </source>
</evidence>